<dbReference type="InterPro" id="IPR036589">
    <property type="entry name" value="HCY_dom_sf"/>
</dbReference>
<evidence type="ECO:0000256" key="3">
    <source>
        <dbReference type="ARBA" id="ARBA00022679"/>
    </source>
</evidence>
<keyword evidence="4" id="KW-0949">S-adenosyl-L-methionine</keyword>
<comment type="cofactor">
    <cofactor evidence="7">
        <name>Zn(2+)</name>
        <dbReference type="ChEBI" id="CHEBI:29105"/>
    </cofactor>
</comment>
<sequence length="413" mass="46066">MALLKDELYRRVLIFDGAMGTQLIQNGLKEDECPDLWSVTRQDVVSSIHRKYFEAGSDCVETNTFGANREKLKKYGLENEVENINKWAVRLAKEVAKEYGGYVGLSVGPTGRLFLPSGDLSFDEAERVFYEQILSGIQAGADFVSIETMSDIKEAKAAFFAYKKTKEVLKKDIPCLVSFTFEQNKRLLMGTPPEVAAYYFGLIGCDIVGANCSGGAIQLLEVIKQMQGFSCVPLSVKPNAGLPKVVDGKTVYESCIPEFVNLADEFVQNGVRLYGGCCGTTPEYISAISKVLKGKEVSFKSGIQNKFITSIYSLLDISQKFSFYEYKLTNDFSNEDIFELAGLEEDAIFVDIDENVEPEVLKEFLIESQDFSKKPYVFNIKTKSHVDIIERYYFGVYGAVSSIHGKSAVKVQI</sequence>
<keyword evidence="5 7" id="KW-0479">Metal-binding</keyword>
<evidence type="ECO:0000256" key="4">
    <source>
        <dbReference type="ARBA" id="ARBA00022691"/>
    </source>
</evidence>
<dbReference type="PANTHER" id="PTHR45833:SF1">
    <property type="entry name" value="METHIONINE SYNTHASE"/>
    <property type="match status" value="1"/>
</dbReference>
<dbReference type="GO" id="GO:0046872">
    <property type="term" value="F:metal ion binding"/>
    <property type="evidence" value="ECO:0007669"/>
    <property type="project" value="UniProtKB-KW"/>
</dbReference>
<gene>
    <name evidence="9" type="ORF">ENL71_02315</name>
</gene>
<dbReference type="InterPro" id="IPR050554">
    <property type="entry name" value="Met_Synthase/Corrinoid"/>
</dbReference>
<keyword evidence="3 7" id="KW-0808">Transferase</keyword>
<evidence type="ECO:0000256" key="7">
    <source>
        <dbReference type="PROSITE-ProRule" id="PRU00333"/>
    </source>
</evidence>
<dbReference type="SUPFAM" id="SSF82282">
    <property type="entry name" value="Homocysteine S-methyltransferase"/>
    <property type="match status" value="1"/>
</dbReference>
<keyword evidence="7" id="KW-0862">Zinc</keyword>
<proteinExistence type="inferred from homology"/>
<dbReference type="EMBL" id="DRUZ01000031">
    <property type="protein sequence ID" value="HHS01358.1"/>
    <property type="molecule type" value="Genomic_DNA"/>
</dbReference>
<protein>
    <submittedName>
        <fullName evidence="9">Homocysteine methyltransferase</fullName>
    </submittedName>
</protein>
<reference evidence="9" key="1">
    <citation type="journal article" date="2020" name="mSystems">
        <title>Genome- and Community-Level Interaction Insights into Carbon Utilization and Element Cycling Functions of Hydrothermarchaeota in Hydrothermal Sediment.</title>
        <authorList>
            <person name="Zhou Z."/>
            <person name="Liu Y."/>
            <person name="Xu W."/>
            <person name="Pan J."/>
            <person name="Luo Z.H."/>
            <person name="Li M."/>
        </authorList>
    </citation>
    <scope>NUCLEOTIDE SEQUENCE [LARGE SCALE GENOMIC DNA]</scope>
    <source>
        <strain evidence="9">SpSt-102</strain>
    </source>
</reference>
<comment type="caution">
    <text evidence="9">The sequence shown here is derived from an EMBL/GenBank/DDBJ whole genome shotgun (WGS) entry which is preliminary data.</text>
</comment>
<evidence type="ECO:0000259" key="8">
    <source>
        <dbReference type="PROSITE" id="PS50970"/>
    </source>
</evidence>
<dbReference type="Gene3D" id="3.20.20.330">
    <property type="entry name" value="Homocysteine-binding-like domain"/>
    <property type="match status" value="1"/>
</dbReference>
<dbReference type="GO" id="GO:0008705">
    <property type="term" value="F:methionine synthase activity"/>
    <property type="evidence" value="ECO:0007669"/>
    <property type="project" value="TreeGrafter"/>
</dbReference>
<evidence type="ECO:0000313" key="9">
    <source>
        <dbReference type="EMBL" id="HHS01358.1"/>
    </source>
</evidence>
<comment type="similarity">
    <text evidence="1">Belongs to the vitamin-B12 dependent methionine synthase family.</text>
</comment>
<evidence type="ECO:0000256" key="1">
    <source>
        <dbReference type="ARBA" id="ARBA00010398"/>
    </source>
</evidence>
<dbReference type="GO" id="GO:0050667">
    <property type="term" value="P:homocysteine metabolic process"/>
    <property type="evidence" value="ECO:0007669"/>
    <property type="project" value="TreeGrafter"/>
</dbReference>
<organism evidence="9">
    <name type="scientific">Caldicellulosiruptor owensensis</name>
    <dbReference type="NCBI Taxonomy" id="55205"/>
    <lineage>
        <taxon>Bacteria</taxon>
        <taxon>Bacillati</taxon>
        <taxon>Bacillota</taxon>
        <taxon>Bacillota incertae sedis</taxon>
        <taxon>Caldicellulosiruptorales</taxon>
        <taxon>Caldicellulosiruptoraceae</taxon>
        <taxon>Caldicellulosiruptor</taxon>
    </lineage>
</organism>
<name>A0A7C5Z7L3_9FIRM</name>
<keyword evidence="6" id="KW-0170">Cobalt</keyword>
<evidence type="ECO:0000256" key="2">
    <source>
        <dbReference type="ARBA" id="ARBA00022603"/>
    </source>
</evidence>
<dbReference type="PROSITE" id="PS50970">
    <property type="entry name" value="HCY"/>
    <property type="match status" value="1"/>
</dbReference>
<evidence type="ECO:0000256" key="6">
    <source>
        <dbReference type="ARBA" id="ARBA00023285"/>
    </source>
</evidence>
<feature type="binding site" evidence="7">
    <location>
        <position position="277"/>
    </location>
    <ligand>
        <name>Zn(2+)</name>
        <dbReference type="ChEBI" id="CHEBI:29105"/>
    </ligand>
</feature>
<accession>A0A7C5Z7L3</accession>
<dbReference type="GO" id="GO:0005829">
    <property type="term" value="C:cytosol"/>
    <property type="evidence" value="ECO:0007669"/>
    <property type="project" value="TreeGrafter"/>
</dbReference>
<keyword evidence="2 7" id="KW-0489">Methyltransferase</keyword>
<dbReference type="PANTHER" id="PTHR45833">
    <property type="entry name" value="METHIONINE SYNTHASE"/>
    <property type="match status" value="1"/>
</dbReference>
<feature type="binding site" evidence="7">
    <location>
        <position position="212"/>
    </location>
    <ligand>
        <name>Zn(2+)</name>
        <dbReference type="ChEBI" id="CHEBI:29105"/>
    </ligand>
</feature>
<evidence type="ECO:0000256" key="5">
    <source>
        <dbReference type="ARBA" id="ARBA00022723"/>
    </source>
</evidence>
<feature type="binding site" evidence="7">
    <location>
        <position position="278"/>
    </location>
    <ligand>
        <name>Zn(2+)</name>
        <dbReference type="ChEBI" id="CHEBI:29105"/>
    </ligand>
</feature>
<dbReference type="Pfam" id="PF02574">
    <property type="entry name" value="S-methyl_trans"/>
    <property type="match status" value="1"/>
</dbReference>
<dbReference type="GO" id="GO:0046653">
    <property type="term" value="P:tetrahydrofolate metabolic process"/>
    <property type="evidence" value="ECO:0007669"/>
    <property type="project" value="TreeGrafter"/>
</dbReference>
<dbReference type="InterPro" id="IPR003726">
    <property type="entry name" value="HCY_dom"/>
</dbReference>
<feature type="domain" description="Hcy-binding" evidence="8">
    <location>
        <begin position="1"/>
        <end position="292"/>
    </location>
</feature>
<dbReference type="AlphaFoldDB" id="A0A7C5Z7L3"/>
<dbReference type="GO" id="GO:0032259">
    <property type="term" value="P:methylation"/>
    <property type="evidence" value="ECO:0007669"/>
    <property type="project" value="UniProtKB-KW"/>
</dbReference>